<organism evidence="2 3">
    <name type="scientific">Lentinus brumalis</name>
    <dbReference type="NCBI Taxonomy" id="2498619"/>
    <lineage>
        <taxon>Eukaryota</taxon>
        <taxon>Fungi</taxon>
        <taxon>Dikarya</taxon>
        <taxon>Basidiomycota</taxon>
        <taxon>Agaricomycotina</taxon>
        <taxon>Agaricomycetes</taxon>
        <taxon>Polyporales</taxon>
        <taxon>Polyporaceae</taxon>
        <taxon>Lentinus</taxon>
    </lineage>
</organism>
<evidence type="ECO:0000256" key="1">
    <source>
        <dbReference type="SAM" id="MobiDB-lite"/>
    </source>
</evidence>
<feature type="compositionally biased region" description="Polar residues" evidence="1">
    <location>
        <begin position="79"/>
        <end position="94"/>
    </location>
</feature>
<feature type="compositionally biased region" description="Pro residues" evidence="1">
    <location>
        <begin position="104"/>
        <end position="113"/>
    </location>
</feature>
<feature type="compositionally biased region" description="Polar residues" evidence="1">
    <location>
        <begin position="45"/>
        <end position="58"/>
    </location>
</feature>
<evidence type="ECO:0000313" key="2">
    <source>
        <dbReference type="EMBL" id="RDX53487.1"/>
    </source>
</evidence>
<evidence type="ECO:0000313" key="3">
    <source>
        <dbReference type="Proteomes" id="UP000256964"/>
    </source>
</evidence>
<reference evidence="2 3" key="1">
    <citation type="journal article" date="2018" name="Biotechnol. Biofuels">
        <title>Integrative visual omics of the white-rot fungus Polyporus brumalis exposes the biotechnological potential of its oxidative enzymes for delignifying raw plant biomass.</title>
        <authorList>
            <person name="Miyauchi S."/>
            <person name="Rancon A."/>
            <person name="Drula E."/>
            <person name="Hage H."/>
            <person name="Chaduli D."/>
            <person name="Favel A."/>
            <person name="Grisel S."/>
            <person name="Henrissat B."/>
            <person name="Herpoel-Gimbert I."/>
            <person name="Ruiz-Duenas F.J."/>
            <person name="Chevret D."/>
            <person name="Hainaut M."/>
            <person name="Lin J."/>
            <person name="Wang M."/>
            <person name="Pangilinan J."/>
            <person name="Lipzen A."/>
            <person name="Lesage-Meessen L."/>
            <person name="Navarro D."/>
            <person name="Riley R."/>
            <person name="Grigoriev I.V."/>
            <person name="Zhou S."/>
            <person name="Raouche S."/>
            <person name="Rosso M.N."/>
        </authorList>
    </citation>
    <scope>NUCLEOTIDE SEQUENCE [LARGE SCALE GENOMIC DNA]</scope>
    <source>
        <strain evidence="2 3">BRFM 1820</strain>
    </source>
</reference>
<dbReference type="AlphaFoldDB" id="A0A371DLT0"/>
<dbReference type="Proteomes" id="UP000256964">
    <property type="component" value="Unassembled WGS sequence"/>
</dbReference>
<accession>A0A371DLT0</accession>
<sequence>MPPHPLLPVRSSAALALPCGGPLGPYLLGELACRSPFLQTCSLSTPASHRATTTSVSVRTPLLSISPPAPPRPISSLRNTRLISLPSPQRSARPTISHALPVPSRSPLPPRPP</sequence>
<protein>
    <submittedName>
        <fullName evidence="2">Uncharacterized protein</fullName>
    </submittedName>
</protein>
<gene>
    <name evidence="2" type="ORF">OH76DRAFT_1399399</name>
</gene>
<name>A0A371DLT0_9APHY</name>
<dbReference type="EMBL" id="KZ857387">
    <property type="protein sequence ID" value="RDX53487.1"/>
    <property type="molecule type" value="Genomic_DNA"/>
</dbReference>
<proteinExistence type="predicted"/>
<feature type="region of interest" description="Disordered" evidence="1">
    <location>
        <begin position="45"/>
        <end position="113"/>
    </location>
</feature>
<keyword evidence="3" id="KW-1185">Reference proteome</keyword>